<evidence type="ECO:0000313" key="4">
    <source>
        <dbReference type="EMBL" id="CUQ26873.1"/>
    </source>
</evidence>
<dbReference type="InterPro" id="IPR031815">
    <property type="entry name" value="DUF5074"/>
</dbReference>
<evidence type="ECO:0000259" key="3">
    <source>
        <dbReference type="Pfam" id="PF16378"/>
    </source>
</evidence>
<dbReference type="Proteomes" id="UP000095606">
    <property type="component" value="Unassembled WGS sequence"/>
</dbReference>
<reference evidence="6" key="2">
    <citation type="submission" date="2019-11" db="EMBL/GenBank/DDBJ databases">
        <authorList>
            <person name="Feng L."/>
        </authorList>
    </citation>
    <scope>NUCLEOTIDE SEQUENCE</scope>
    <source>
        <strain evidence="6">BfaecisLFYP10</strain>
    </source>
</reference>
<evidence type="ECO:0000313" key="7">
    <source>
        <dbReference type="Proteomes" id="UP000095606"/>
    </source>
</evidence>
<dbReference type="EMBL" id="CACRSZ010000049">
    <property type="protein sequence ID" value="VYT24050.1"/>
    <property type="molecule type" value="Genomic_DNA"/>
</dbReference>
<gene>
    <name evidence="6" type="ORF">BFLFYP10_01941</name>
    <name evidence="4" type="ORF">ERS852461_04772</name>
    <name evidence="5" type="ORF">NXY30_28690</name>
</gene>
<dbReference type="Proteomes" id="UP001060104">
    <property type="component" value="Chromosome"/>
</dbReference>
<feature type="domain" description="DUF4988" evidence="3">
    <location>
        <begin position="29"/>
        <end position="190"/>
    </location>
</feature>
<accession>A0A6N2V242</accession>
<evidence type="ECO:0000256" key="2">
    <source>
        <dbReference type="SAM" id="SignalP"/>
    </source>
</evidence>
<keyword evidence="2" id="KW-0732">Signal</keyword>
<dbReference type="RefSeq" id="WP_081030963.1">
    <property type="nucleotide sequence ID" value="NZ_CACRSZ010000049.1"/>
</dbReference>
<keyword evidence="5" id="KW-0456">Lyase</keyword>
<feature type="signal peptide" evidence="2">
    <location>
        <begin position="1"/>
        <end position="23"/>
    </location>
</feature>
<dbReference type="EMBL" id="CP103141">
    <property type="protein sequence ID" value="UVQ74841.1"/>
    <property type="molecule type" value="Genomic_DNA"/>
</dbReference>
<feature type="chain" id="PRO_5044550070" evidence="2">
    <location>
        <begin position="24"/>
        <end position="664"/>
    </location>
</feature>
<evidence type="ECO:0000313" key="5">
    <source>
        <dbReference type="EMBL" id="UVQ74841.1"/>
    </source>
</evidence>
<feature type="coiled-coil region" evidence="1">
    <location>
        <begin position="35"/>
        <end position="62"/>
    </location>
</feature>
<evidence type="ECO:0000256" key="1">
    <source>
        <dbReference type="SAM" id="Coils"/>
    </source>
</evidence>
<sequence>MRKQMRFWAVRLMTFALFSILIAGCYNDDELWDEVKGIKTELSQLKENLSNLQTIVSAYENAKFITNYEETDEGIKITFSDNKTIIVKHGEKGADAPVIGVKAEDGIYYWTITANGETQFLLVDGQKLRVTGAAPQLSVDTDGYWTVDGERLKDTTGKDVKANESFFQSVIPSEMEVVFTLTNGTSFSIPTTKGVNSFSFVKPTDGRPYYVFNFNEKKTLSLNMDKIISVDFLKKPEGWTFTLNKNAKTLTVKAPAYTDQSYNGGIVTLVGIHENGNTMFASIEVCASIDFTDTKGTFVVCEGNMSSANGTIYFYDKNGVEYSNVFENANNGMEIGNVVQDMYMANDKIYIITQNGSGQGGAGRFVVCDAHTFKMEYADPLVIMTPEGKSTWPQHLVVVSPTRAYVQYSESGMEATSGIAALTLSDGAVKVEPTVDGSFGAFTVAGATKGRMVYSRGKVYAGCGQKVIIIDPATDQIIKSIPFEGHQIKGIAKGADGNIYCPLAATYTGSLYSPTFTSSPKMVALDHDGNVLSETDMPDEIELPIASWSPSVGFCASFTQPNLYFVDTDAFNATSATRYNYTTQSFDVNFLKSSITIYGIMGIHPTTEEYWVGQSTYVNSDIYVYDISSGTPTEKSHFKYNSQRGASPAGIDFVYRFSDEWINK</sequence>
<dbReference type="Gene3D" id="2.130.10.10">
    <property type="entry name" value="YVTN repeat-like/Quinoprotein amine dehydrogenase"/>
    <property type="match status" value="1"/>
</dbReference>
<dbReference type="InterPro" id="IPR032149">
    <property type="entry name" value="DUF4988"/>
</dbReference>
<dbReference type="GeneID" id="69592075"/>
<dbReference type="GO" id="GO:0016829">
    <property type="term" value="F:lyase activity"/>
    <property type="evidence" value="ECO:0007669"/>
    <property type="project" value="UniProtKB-KW"/>
</dbReference>
<protein>
    <submittedName>
        <fullName evidence="5">PL29 family lyase N-terminal domain-containing protein</fullName>
    </submittedName>
    <submittedName>
        <fullName evidence="4">Putative lipoprotein</fullName>
    </submittedName>
</protein>
<dbReference type="PROSITE" id="PS51257">
    <property type="entry name" value="PROKAR_LIPOPROTEIN"/>
    <property type="match status" value="1"/>
</dbReference>
<proteinExistence type="predicted"/>
<evidence type="ECO:0000313" key="8">
    <source>
        <dbReference type="Proteomes" id="UP001060104"/>
    </source>
</evidence>
<keyword evidence="4" id="KW-0449">Lipoprotein</keyword>
<dbReference type="Pfam" id="PF16819">
    <property type="entry name" value="DUF5074"/>
    <property type="match status" value="1"/>
</dbReference>
<evidence type="ECO:0000313" key="6">
    <source>
        <dbReference type="EMBL" id="VYT24050.1"/>
    </source>
</evidence>
<dbReference type="AlphaFoldDB" id="A0A174UWP0"/>
<dbReference type="SUPFAM" id="SSF82171">
    <property type="entry name" value="DPP6 N-terminal domain-like"/>
    <property type="match status" value="1"/>
</dbReference>
<name>A0A174UWP0_9BACE</name>
<reference evidence="5" key="3">
    <citation type="submission" date="2022-08" db="EMBL/GenBank/DDBJ databases">
        <title>Genome Sequencing of Bacteroides fragilis Group Isolates with Nanopore Technology.</title>
        <authorList>
            <person name="Tisza M.J."/>
            <person name="Smith D."/>
            <person name="Dekker J.P."/>
        </authorList>
    </citation>
    <scope>NUCLEOTIDE SEQUENCE</scope>
    <source>
        <strain evidence="5">BFG-527</strain>
    </source>
</reference>
<dbReference type="Pfam" id="PF16378">
    <property type="entry name" value="DUF4988"/>
    <property type="match status" value="1"/>
</dbReference>
<keyword evidence="8" id="KW-1185">Reference proteome</keyword>
<accession>A0A174UWP0</accession>
<reference evidence="4 7" key="1">
    <citation type="submission" date="2015-09" db="EMBL/GenBank/DDBJ databases">
        <authorList>
            <consortium name="Pathogen Informatics"/>
        </authorList>
    </citation>
    <scope>NUCLEOTIDE SEQUENCE [LARGE SCALE GENOMIC DNA]</scope>
    <source>
        <strain evidence="4 7">2789STDY5834846</strain>
    </source>
</reference>
<dbReference type="EMBL" id="CZAE01000035">
    <property type="protein sequence ID" value="CUQ26873.1"/>
    <property type="molecule type" value="Genomic_DNA"/>
</dbReference>
<organism evidence="4 7">
    <name type="scientific">Bacteroides faecis</name>
    <dbReference type="NCBI Taxonomy" id="674529"/>
    <lineage>
        <taxon>Bacteria</taxon>
        <taxon>Pseudomonadati</taxon>
        <taxon>Bacteroidota</taxon>
        <taxon>Bacteroidia</taxon>
        <taxon>Bacteroidales</taxon>
        <taxon>Bacteroidaceae</taxon>
        <taxon>Bacteroides</taxon>
    </lineage>
</organism>
<keyword evidence="1" id="KW-0175">Coiled coil</keyword>
<dbReference type="SUPFAM" id="SSF63829">
    <property type="entry name" value="Calcium-dependent phosphotriesterase"/>
    <property type="match status" value="1"/>
</dbReference>
<dbReference type="InterPro" id="IPR015943">
    <property type="entry name" value="WD40/YVTN_repeat-like_dom_sf"/>
</dbReference>